<dbReference type="NCBIfam" id="TIGR00614">
    <property type="entry name" value="recQ_fam"/>
    <property type="match status" value="1"/>
</dbReference>
<protein>
    <recommendedName>
        <fullName evidence="11">ATP-dependent DNA helicase RecQ</fullName>
        <ecNumber evidence="10">5.6.2.4</ecNumber>
    </recommendedName>
    <alternativeName>
        <fullName evidence="12">DNA 3'-5' helicase RecQ</fullName>
    </alternativeName>
</protein>
<evidence type="ECO:0000256" key="7">
    <source>
        <dbReference type="ARBA" id="ARBA00023125"/>
    </source>
</evidence>
<dbReference type="InterPro" id="IPR014001">
    <property type="entry name" value="Helicase_ATP-bd"/>
</dbReference>
<keyword evidence="7" id="KW-0238">DNA-binding</keyword>
<keyword evidence="4" id="KW-0378">Hydrolase</keyword>
<comment type="caution">
    <text evidence="15">The sequence shown here is derived from an EMBL/GenBank/DDBJ whole genome shotgun (WGS) entry which is preliminary data.</text>
</comment>
<name>A0ABS3M587_9BACT</name>
<evidence type="ECO:0000256" key="1">
    <source>
        <dbReference type="ARBA" id="ARBA00005446"/>
    </source>
</evidence>
<evidence type="ECO:0000313" key="16">
    <source>
        <dbReference type="Proteomes" id="UP000664265"/>
    </source>
</evidence>
<evidence type="ECO:0000256" key="2">
    <source>
        <dbReference type="ARBA" id="ARBA00022723"/>
    </source>
</evidence>
<keyword evidence="2" id="KW-0479">Metal-binding</keyword>
<dbReference type="InterPro" id="IPR001650">
    <property type="entry name" value="Helicase_C-like"/>
</dbReference>
<sequence length="631" mass="72305">MGYKEILQQYWGYNEFRGIQKEIIDSIGCGRDTLGLMPTGGGKSITFQVPALAKDGVCIVITPLIALMKDQVDHLLAKGVRAAAIYSGMTRQEILKTLENCVFGGIKFLYVSPERLSSELFQVKLRHMKVSFITIDEAHCISQWGYDFRPSYLAIAAIRDQLPGIPVLALTATATPQVVEDIQAKLKFHEPNVFRMSFERKNLSYVVRTAENKEHELTHILGSVNGSAIVYVRSRRRCKEINDLLKHEGFASTFYHAGLDHYTKDERQKQWQEDKARVMVATNAFGMGIDKPNVRVVIHMDCPDSIEAYFQEAGRAGRDGNKAYAVLLYNNNDKKKLHARIGDTFPEKNYIKQVYEQLAYYFQIGVGSGKSHTFNFEIDKFCLIFKHFPVHVDTSLKILQRAGYIYYENEPDSSARLMMLLTKNELYRIHALSDTEENLITTLLRLYGGLFTDYAYIDEARIATACGMTKEQVYLHLKSLSQRRILHFIPQRKVPFITYLTDRIDGENVVIGKEIYEDRKIQFQKRIDAIISYASNNQICRSRQLLNYLGQVNIPACHSCDVCLEQETDQEAEERLGPIIQKILRLLSDKQLHPLQDILNLGLPRRQLLAAINQLRTEETIHIKGDRVYIK</sequence>
<dbReference type="RefSeq" id="WP_107580893.1">
    <property type="nucleotide sequence ID" value="NZ_JAERMS010000013.1"/>
</dbReference>
<keyword evidence="6" id="KW-0067">ATP-binding</keyword>
<keyword evidence="8" id="KW-0413">Isomerase</keyword>
<evidence type="ECO:0000256" key="4">
    <source>
        <dbReference type="ARBA" id="ARBA00022801"/>
    </source>
</evidence>
<dbReference type="EMBL" id="JAERMS010000013">
    <property type="protein sequence ID" value="MBO1363334.1"/>
    <property type="molecule type" value="Genomic_DNA"/>
</dbReference>
<keyword evidence="16" id="KW-1185">Reference proteome</keyword>
<evidence type="ECO:0000259" key="14">
    <source>
        <dbReference type="PROSITE" id="PS51194"/>
    </source>
</evidence>
<evidence type="ECO:0000256" key="5">
    <source>
        <dbReference type="ARBA" id="ARBA00022806"/>
    </source>
</evidence>
<dbReference type="EC" id="5.6.2.4" evidence="10"/>
<keyword evidence="3" id="KW-0547">Nucleotide-binding</keyword>
<evidence type="ECO:0000256" key="8">
    <source>
        <dbReference type="ARBA" id="ARBA00023235"/>
    </source>
</evidence>
<comment type="similarity">
    <text evidence="1">Belongs to the helicase family. RecQ subfamily.</text>
</comment>
<dbReference type="Proteomes" id="UP000664265">
    <property type="component" value="Unassembled WGS sequence"/>
</dbReference>
<dbReference type="Pfam" id="PF00271">
    <property type="entry name" value="Helicase_C"/>
    <property type="match status" value="1"/>
</dbReference>
<dbReference type="InterPro" id="IPR011545">
    <property type="entry name" value="DEAD/DEAH_box_helicase_dom"/>
</dbReference>
<dbReference type="SMART" id="SM00490">
    <property type="entry name" value="HELICc"/>
    <property type="match status" value="1"/>
</dbReference>
<dbReference type="InterPro" id="IPR036388">
    <property type="entry name" value="WH-like_DNA-bd_sf"/>
</dbReference>
<evidence type="ECO:0000256" key="6">
    <source>
        <dbReference type="ARBA" id="ARBA00022840"/>
    </source>
</evidence>
<evidence type="ECO:0000256" key="11">
    <source>
        <dbReference type="ARBA" id="ARBA00044535"/>
    </source>
</evidence>
<dbReference type="Pfam" id="PF00270">
    <property type="entry name" value="DEAD"/>
    <property type="match status" value="1"/>
</dbReference>
<dbReference type="InterPro" id="IPR004589">
    <property type="entry name" value="DNA_helicase_ATP-dep_RecQ"/>
</dbReference>
<dbReference type="InterPro" id="IPR032284">
    <property type="entry name" value="RecQ_Zn-bd"/>
</dbReference>
<reference evidence="15 16" key="1">
    <citation type="submission" date="2021-01" db="EMBL/GenBank/DDBJ databases">
        <title>Prevotella A2931 sp. nov.</title>
        <authorList>
            <person name="Buhl M."/>
            <person name="Oberhettinger P."/>
        </authorList>
    </citation>
    <scope>NUCLEOTIDE SEQUENCE [LARGE SCALE GENOMIC DNA]</scope>
    <source>
        <strain evidence="15 16">A2931</strain>
    </source>
</reference>
<dbReference type="PANTHER" id="PTHR13710:SF105">
    <property type="entry name" value="ATP-DEPENDENT DNA HELICASE Q1"/>
    <property type="match status" value="1"/>
</dbReference>
<dbReference type="InterPro" id="IPR027417">
    <property type="entry name" value="P-loop_NTPase"/>
</dbReference>
<dbReference type="SMART" id="SM00487">
    <property type="entry name" value="DEXDc"/>
    <property type="match status" value="1"/>
</dbReference>
<evidence type="ECO:0000259" key="13">
    <source>
        <dbReference type="PROSITE" id="PS51192"/>
    </source>
</evidence>
<evidence type="ECO:0000256" key="9">
    <source>
        <dbReference type="ARBA" id="ARBA00034617"/>
    </source>
</evidence>
<keyword evidence="5 15" id="KW-0347">Helicase</keyword>
<dbReference type="PROSITE" id="PS51192">
    <property type="entry name" value="HELICASE_ATP_BIND_1"/>
    <property type="match status" value="1"/>
</dbReference>
<organism evidence="15 16">
    <name type="scientific">Prevotella illustrans</name>
    <dbReference type="NCBI Taxonomy" id="2800387"/>
    <lineage>
        <taxon>Bacteria</taxon>
        <taxon>Pseudomonadati</taxon>
        <taxon>Bacteroidota</taxon>
        <taxon>Bacteroidia</taxon>
        <taxon>Bacteroidales</taxon>
        <taxon>Prevotellaceae</taxon>
        <taxon>Prevotella</taxon>
    </lineage>
</organism>
<dbReference type="Gene3D" id="3.40.50.300">
    <property type="entry name" value="P-loop containing nucleotide triphosphate hydrolases"/>
    <property type="match status" value="2"/>
</dbReference>
<dbReference type="PANTHER" id="PTHR13710">
    <property type="entry name" value="DNA HELICASE RECQ FAMILY MEMBER"/>
    <property type="match status" value="1"/>
</dbReference>
<gene>
    <name evidence="15" type="ORF">JHU38_06030</name>
</gene>
<evidence type="ECO:0000256" key="12">
    <source>
        <dbReference type="ARBA" id="ARBA00044550"/>
    </source>
</evidence>
<evidence type="ECO:0000313" key="15">
    <source>
        <dbReference type="EMBL" id="MBO1363334.1"/>
    </source>
</evidence>
<accession>A0ABS3M587</accession>
<dbReference type="CDD" id="cd17920">
    <property type="entry name" value="DEXHc_RecQ"/>
    <property type="match status" value="1"/>
</dbReference>
<dbReference type="PROSITE" id="PS51194">
    <property type="entry name" value="HELICASE_CTER"/>
    <property type="match status" value="1"/>
</dbReference>
<dbReference type="Pfam" id="PF16124">
    <property type="entry name" value="RecQ_Zn_bind"/>
    <property type="match status" value="1"/>
</dbReference>
<feature type="domain" description="Helicase ATP-binding" evidence="13">
    <location>
        <begin position="24"/>
        <end position="192"/>
    </location>
</feature>
<dbReference type="SUPFAM" id="SSF52540">
    <property type="entry name" value="P-loop containing nucleoside triphosphate hydrolases"/>
    <property type="match status" value="1"/>
</dbReference>
<comment type="catalytic activity">
    <reaction evidence="9">
        <text>Couples ATP hydrolysis with the unwinding of duplex DNA by translocating in the 3'-5' direction.</text>
        <dbReference type="EC" id="5.6.2.4"/>
    </reaction>
</comment>
<evidence type="ECO:0000256" key="10">
    <source>
        <dbReference type="ARBA" id="ARBA00034808"/>
    </source>
</evidence>
<dbReference type="Gene3D" id="1.10.10.10">
    <property type="entry name" value="Winged helix-like DNA-binding domain superfamily/Winged helix DNA-binding domain"/>
    <property type="match status" value="1"/>
</dbReference>
<dbReference type="GO" id="GO:0004386">
    <property type="term" value="F:helicase activity"/>
    <property type="evidence" value="ECO:0007669"/>
    <property type="project" value="UniProtKB-KW"/>
</dbReference>
<feature type="domain" description="Helicase C-terminal" evidence="14">
    <location>
        <begin position="216"/>
        <end position="362"/>
    </location>
</feature>
<proteinExistence type="inferred from homology"/>
<evidence type="ECO:0000256" key="3">
    <source>
        <dbReference type="ARBA" id="ARBA00022741"/>
    </source>
</evidence>